<dbReference type="InterPro" id="IPR038299">
    <property type="entry name" value="DAO_C_sf"/>
</dbReference>
<sequence length="552" mass="61917">MPQLRIANVQRLGEVDFDVLVVGGGINGAVSAACLSARGAKVALIDKGDFAGFTSQQSSNLAWGGIKYMETMEFGLVRKLCMSRNHLIRSYPSTVQEIRFFAAHPRGFRHGLWKLYLGAWIYWFIGSLFTKKPRLLPQSKMAREEPVIDLEVADGGFEYSDAFLHDNDARFVFNFVRGALNYGCVAANYVESRGSEYDAASGMWVTRAKDISGSRTDGREITIRSRVVVNACGPYVDSMNGNAGEKTSHHHVFSKGIHLIVDRITPHRRVLTMFADDGRPFFVIPMGPRSCIGTTDTRVDRPETHVTAEDRRFVLDNINKRLKLKKPLTEADIIAERCGVRPLAVTSTGNGGTDWTQLSRKHAIEVDRERRHISIFGGKLTDCLNVGEEIAEEVQSLGVSFPYPQARWYGEPPDETHREFLHQARLMNLDGMTPPSSSEKLTSRLWRRYGAEALGLLEDIRADPRMAELVVEGAEYLRCEIAQAARREMIVKLDDFLRRRSKIALVIHKDVLRDAPGLREACEILFGADADRRFEEYFATADAPGTRYPVSA</sequence>
<keyword evidence="5" id="KW-0274">FAD</keyword>
<dbReference type="PRINTS" id="PR01001">
    <property type="entry name" value="FADG3PDH"/>
</dbReference>
<keyword evidence="4" id="KW-0319">Glycerol metabolism</keyword>
<evidence type="ECO:0000256" key="4">
    <source>
        <dbReference type="ARBA" id="ARBA00022798"/>
    </source>
</evidence>
<protein>
    <submittedName>
        <fullName evidence="9">FAD-dependent oxidoreductase</fullName>
    </submittedName>
</protein>
<dbReference type="Pfam" id="PF01266">
    <property type="entry name" value="DAO"/>
    <property type="match status" value="1"/>
</dbReference>
<dbReference type="PANTHER" id="PTHR11985:SF35">
    <property type="entry name" value="ANAEROBIC GLYCEROL-3-PHOSPHATE DEHYDROGENASE SUBUNIT A"/>
    <property type="match status" value="1"/>
</dbReference>
<comment type="similarity">
    <text evidence="2">Belongs to the FAD-dependent glycerol-3-phosphate dehydrogenase family.</text>
</comment>
<keyword evidence="6" id="KW-0560">Oxidoreductase</keyword>
<dbReference type="InterPro" id="IPR031656">
    <property type="entry name" value="DAO_C"/>
</dbReference>
<dbReference type="Gene3D" id="1.10.8.870">
    <property type="entry name" value="Alpha-glycerophosphate oxidase, cap domain"/>
    <property type="match status" value="1"/>
</dbReference>
<keyword evidence="3" id="KW-0285">Flavoprotein</keyword>
<dbReference type="RefSeq" id="WP_394839790.1">
    <property type="nucleotide sequence ID" value="NZ_CP089929.1"/>
</dbReference>
<dbReference type="Pfam" id="PF16901">
    <property type="entry name" value="DAO_C"/>
    <property type="match status" value="1"/>
</dbReference>
<dbReference type="InterPro" id="IPR000447">
    <property type="entry name" value="G3P_DH_FAD-dep"/>
</dbReference>
<dbReference type="PROSITE" id="PS51257">
    <property type="entry name" value="PROKAR_LIPOPROTEIN"/>
    <property type="match status" value="1"/>
</dbReference>
<dbReference type="Gene3D" id="3.30.9.10">
    <property type="entry name" value="D-Amino Acid Oxidase, subunit A, domain 2"/>
    <property type="match status" value="1"/>
</dbReference>
<feature type="domain" description="Alpha-glycerophosphate oxidase C-terminal" evidence="8">
    <location>
        <begin position="438"/>
        <end position="519"/>
    </location>
</feature>
<evidence type="ECO:0000259" key="8">
    <source>
        <dbReference type="Pfam" id="PF16901"/>
    </source>
</evidence>
<evidence type="ECO:0000256" key="1">
    <source>
        <dbReference type="ARBA" id="ARBA00001974"/>
    </source>
</evidence>
<evidence type="ECO:0000256" key="3">
    <source>
        <dbReference type="ARBA" id="ARBA00022630"/>
    </source>
</evidence>
<dbReference type="Proteomes" id="UP001374803">
    <property type="component" value="Chromosome"/>
</dbReference>
<keyword evidence="10" id="KW-1185">Reference proteome</keyword>
<gene>
    <name evidence="9" type="ORF">LVJ94_23160</name>
</gene>
<accession>A0ABZ2LGP8</accession>
<evidence type="ECO:0000256" key="2">
    <source>
        <dbReference type="ARBA" id="ARBA00007330"/>
    </source>
</evidence>
<dbReference type="PANTHER" id="PTHR11985">
    <property type="entry name" value="GLYCEROL-3-PHOSPHATE DEHYDROGENASE"/>
    <property type="match status" value="1"/>
</dbReference>
<dbReference type="EMBL" id="CP089983">
    <property type="protein sequence ID" value="WXB10113.1"/>
    <property type="molecule type" value="Genomic_DNA"/>
</dbReference>
<evidence type="ECO:0000259" key="7">
    <source>
        <dbReference type="Pfam" id="PF01266"/>
    </source>
</evidence>
<name>A0ABZ2LGP8_9BACT</name>
<proteinExistence type="inferred from homology"/>
<feature type="domain" description="FAD dependent oxidoreductase" evidence="7">
    <location>
        <begin position="18"/>
        <end position="343"/>
    </location>
</feature>
<dbReference type="Gene3D" id="3.50.50.60">
    <property type="entry name" value="FAD/NAD(P)-binding domain"/>
    <property type="match status" value="1"/>
</dbReference>
<dbReference type="InterPro" id="IPR006076">
    <property type="entry name" value="FAD-dep_OxRdtase"/>
</dbReference>
<reference evidence="9" key="1">
    <citation type="submission" date="2021-12" db="EMBL/GenBank/DDBJ databases">
        <title>Discovery of the Pendulisporaceae a myxobacterial family with distinct sporulation behavior and unique specialized metabolism.</title>
        <authorList>
            <person name="Garcia R."/>
            <person name="Popoff A."/>
            <person name="Bader C.D."/>
            <person name="Loehr J."/>
            <person name="Walesch S."/>
            <person name="Walt C."/>
            <person name="Boldt J."/>
            <person name="Bunk B."/>
            <person name="Haeckl F.J.F.P.J."/>
            <person name="Gunesch A.P."/>
            <person name="Birkelbach J."/>
            <person name="Nuebel U."/>
            <person name="Pietschmann T."/>
            <person name="Bach T."/>
            <person name="Mueller R."/>
        </authorList>
    </citation>
    <scope>NUCLEOTIDE SEQUENCE</scope>
    <source>
        <strain evidence="9">MSr11367</strain>
    </source>
</reference>
<evidence type="ECO:0000256" key="5">
    <source>
        <dbReference type="ARBA" id="ARBA00022827"/>
    </source>
</evidence>
<dbReference type="InterPro" id="IPR036188">
    <property type="entry name" value="FAD/NAD-bd_sf"/>
</dbReference>
<evidence type="ECO:0000256" key="6">
    <source>
        <dbReference type="ARBA" id="ARBA00023002"/>
    </source>
</evidence>
<evidence type="ECO:0000313" key="10">
    <source>
        <dbReference type="Proteomes" id="UP001374803"/>
    </source>
</evidence>
<organism evidence="9 10">
    <name type="scientific">Pendulispora rubella</name>
    <dbReference type="NCBI Taxonomy" id="2741070"/>
    <lineage>
        <taxon>Bacteria</taxon>
        <taxon>Pseudomonadati</taxon>
        <taxon>Myxococcota</taxon>
        <taxon>Myxococcia</taxon>
        <taxon>Myxococcales</taxon>
        <taxon>Sorangiineae</taxon>
        <taxon>Pendulisporaceae</taxon>
        <taxon>Pendulispora</taxon>
    </lineage>
</organism>
<dbReference type="SUPFAM" id="SSF51905">
    <property type="entry name" value="FAD/NAD(P)-binding domain"/>
    <property type="match status" value="1"/>
</dbReference>
<comment type="cofactor">
    <cofactor evidence="1">
        <name>FAD</name>
        <dbReference type="ChEBI" id="CHEBI:57692"/>
    </cofactor>
</comment>
<evidence type="ECO:0000313" key="9">
    <source>
        <dbReference type="EMBL" id="WXB10113.1"/>
    </source>
</evidence>